<dbReference type="PROSITE" id="PS51257">
    <property type="entry name" value="PROKAR_LIPOPROTEIN"/>
    <property type="match status" value="1"/>
</dbReference>
<name>A0A644WYQ3_9ZZZZ</name>
<proteinExistence type="predicted"/>
<organism evidence="1">
    <name type="scientific">bioreactor metagenome</name>
    <dbReference type="NCBI Taxonomy" id="1076179"/>
    <lineage>
        <taxon>unclassified sequences</taxon>
        <taxon>metagenomes</taxon>
        <taxon>ecological metagenomes</taxon>
    </lineage>
</organism>
<sequence length="191" mass="21993">MKLKLYVLSSVLLFGGFVIVGCEGAYIPNEQGEVHEENNTESESVIQDHSKENNYELIDNDVAEIITYDYQHRSMYIAGLKVFEEFSTEEFGFSNEGNVSIKTDENVLRFKMTTATGTTTGTVDGPYVYFEMDLDTNEVIDKKFEPAPDYIKWGKTEFINHSREKIELTDERMVEIGLYFKELIEKIEANF</sequence>
<accession>A0A644WYQ3</accession>
<comment type="caution">
    <text evidence="1">The sequence shown here is derived from an EMBL/GenBank/DDBJ whole genome shotgun (WGS) entry which is preliminary data.</text>
</comment>
<dbReference type="EMBL" id="VSSQ01001511">
    <property type="protein sequence ID" value="MPM08952.1"/>
    <property type="molecule type" value="Genomic_DNA"/>
</dbReference>
<dbReference type="AlphaFoldDB" id="A0A644WYQ3"/>
<gene>
    <name evidence="1" type="ORF">SDC9_55268</name>
</gene>
<evidence type="ECO:0000313" key="1">
    <source>
        <dbReference type="EMBL" id="MPM08952.1"/>
    </source>
</evidence>
<reference evidence="1" key="1">
    <citation type="submission" date="2019-08" db="EMBL/GenBank/DDBJ databases">
        <authorList>
            <person name="Kucharzyk K."/>
            <person name="Murdoch R.W."/>
            <person name="Higgins S."/>
            <person name="Loffler F."/>
        </authorList>
    </citation>
    <scope>NUCLEOTIDE SEQUENCE</scope>
</reference>
<protein>
    <submittedName>
        <fullName evidence="1">Uncharacterized protein</fullName>
    </submittedName>
</protein>